<comment type="caution">
    <text evidence="2">The sequence shown here is derived from an EMBL/GenBank/DDBJ whole genome shotgun (WGS) entry which is preliminary data.</text>
</comment>
<reference evidence="2" key="1">
    <citation type="submission" date="2021-03" db="EMBL/GenBank/DDBJ databases">
        <title>Comparative genomics and phylogenomic investigation of the class Geoglossomycetes provide insights into ecological specialization and systematics.</title>
        <authorList>
            <person name="Melie T."/>
            <person name="Pirro S."/>
            <person name="Miller A.N."/>
            <person name="Quandt A."/>
        </authorList>
    </citation>
    <scope>NUCLEOTIDE SEQUENCE</scope>
    <source>
        <strain evidence="2">CAQ_001_2017</strain>
    </source>
</reference>
<keyword evidence="3" id="KW-1185">Reference proteome</keyword>
<dbReference type="Proteomes" id="UP000750711">
    <property type="component" value="Unassembled WGS sequence"/>
</dbReference>
<dbReference type="AlphaFoldDB" id="A0A9P8RSA2"/>
<dbReference type="EMBL" id="JAGHQM010000178">
    <property type="protein sequence ID" value="KAH0564795.1"/>
    <property type="molecule type" value="Genomic_DNA"/>
</dbReference>
<feature type="compositionally biased region" description="Basic and acidic residues" evidence="1">
    <location>
        <begin position="298"/>
        <end position="322"/>
    </location>
</feature>
<accession>A0A9P8RSA2</accession>
<protein>
    <submittedName>
        <fullName evidence="2">Uncharacterized protein</fullName>
    </submittedName>
</protein>
<gene>
    <name evidence="2" type="ORF">GP486_001824</name>
</gene>
<evidence type="ECO:0000313" key="2">
    <source>
        <dbReference type="EMBL" id="KAH0564795.1"/>
    </source>
</evidence>
<evidence type="ECO:0000256" key="1">
    <source>
        <dbReference type="SAM" id="MobiDB-lite"/>
    </source>
</evidence>
<name>A0A9P8RSA2_9PEZI</name>
<proteinExistence type="predicted"/>
<organism evidence="2 3">
    <name type="scientific">Trichoglossum hirsutum</name>
    <dbReference type="NCBI Taxonomy" id="265104"/>
    <lineage>
        <taxon>Eukaryota</taxon>
        <taxon>Fungi</taxon>
        <taxon>Dikarya</taxon>
        <taxon>Ascomycota</taxon>
        <taxon>Pezizomycotina</taxon>
        <taxon>Geoglossomycetes</taxon>
        <taxon>Geoglossales</taxon>
        <taxon>Geoglossaceae</taxon>
        <taxon>Trichoglossum</taxon>
    </lineage>
</organism>
<feature type="region of interest" description="Disordered" evidence="1">
    <location>
        <begin position="271"/>
        <end position="322"/>
    </location>
</feature>
<sequence>MGDSSLDSFRVLAKEIIDLSNEHFQNLPIAPAAEVLKTIPSNLPSFIGNTDSSRAIRAAYVTHIISNTLCYRVFGPFLFSLGRRYDKADSLFQAMSNELRQKSHRREAMWRQQTLYAAYTASSAKKATNATAGAVVEEIVSQIKPFADPRRKELITIAVTRIVKRAAETWRYARLEREMITARMPAAEDVADDQDVEWPAQTYEGKDFPMGTLSGGAEPQRMLLRLLPIISREPIHEVFQTDTNEPDHGCTYLSGLALYSDALPVISRQHELNSKSSNRSHPDAPSGLDQGAYSTRRTSLDQVRRQLREDRESRSRSRSPEE</sequence>
<evidence type="ECO:0000313" key="3">
    <source>
        <dbReference type="Proteomes" id="UP000750711"/>
    </source>
</evidence>